<dbReference type="OrthoDB" id="7270324at2"/>
<feature type="transmembrane region" description="Helical" evidence="6">
    <location>
        <begin position="69"/>
        <end position="93"/>
    </location>
</feature>
<protein>
    <submittedName>
        <fullName evidence="8">Uncharacterized membrane protein YckC, RDD family</fullName>
    </submittedName>
</protein>
<dbReference type="GO" id="GO:0005886">
    <property type="term" value="C:plasma membrane"/>
    <property type="evidence" value="ECO:0007669"/>
    <property type="project" value="UniProtKB-SubCell"/>
</dbReference>
<keyword evidence="4 6" id="KW-1133">Transmembrane helix</keyword>
<feature type="transmembrane region" description="Helical" evidence="6">
    <location>
        <begin position="35"/>
        <end position="62"/>
    </location>
</feature>
<evidence type="ECO:0000256" key="5">
    <source>
        <dbReference type="ARBA" id="ARBA00023136"/>
    </source>
</evidence>
<name>A0A1I5B084_9HYPH</name>
<evidence type="ECO:0000256" key="6">
    <source>
        <dbReference type="SAM" id="Phobius"/>
    </source>
</evidence>
<organism evidence="8 9">
    <name type="scientific">Cohaesibacter marisflavi</name>
    <dbReference type="NCBI Taxonomy" id="655353"/>
    <lineage>
        <taxon>Bacteria</taxon>
        <taxon>Pseudomonadati</taxon>
        <taxon>Pseudomonadota</taxon>
        <taxon>Alphaproteobacteria</taxon>
        <taxon>Hyphomicrobiales</taxon>
        <taxon>Cohaesibacteraceae</taxon>
    </lineage>
</organism>
<feature type="transmembrane region" description="Helical" evidence="6">
    <location>
        <begin position="113"/>
        <end position="141"/>
    </location>
</feature>
<proteinExistence type="predicted"/>
<dbReference type="PANTHER" id="PTHR36115:SF6">
    <property type="entry name" value="PROLINE-RICH ANTIGEN HOMOLOG"/>
    <property type="match status" value="1"/>
</dbReference>
<evidence type="ECO:0000256" key="4">
    <source>
        <dbReference type="ARBA" id="ARBA00022989"/>
    </source>
</evidence>
<dbReference type="AlphaFoldDB" id="A0A1I5B084"/>
<sequence>MNNANAAYEPNAERRNAFNPDMHPALFDGILSRRILAFLIDSFLIMLLMIAASLVIAVVGVITFGIGWLLYAALLPIVALPYIGLTLGGYKAATPGMRVMGLEMRLWYGAKPYALLAIMHSLLFWFGNTILTPLIILVGLFTRRKQLLHDMILGTMIMDRDALRDLESLH</sequence>
<evidence type="ECO:0000256" key="3">
    <source>
        <dbReference type="ARBA" id="ARBA00022692"/>
    </source>
</evidence>
<dbReference type="InterPro" id="IPR051791">
    <property type="entry name" value="Pra-immunoreactive"/>
</dbReference>
<dbReference type="Pfam" id="PF06271">
    <property type="entry name" value="RDD"/>
    <property type="match status" value="1"/>
</dbReference>
<dbReference type="STRING" id="655353.SAMN04488056_101670"/>
<dbReference type="InterPro" id="IPR010432">
    <property type="entry name" value="RDD"/>
</dbReference>
<keyword evidence="2" id="KW-1003">Cell membrane</keyword>
<accession>A0A1I5B084</accession>
<dbReference type="Proteomes" id="UP000199236">
    <property type="component" value="Unassembled WGS sequence"/>
</dbReference>
<evidence type="ECO:0000256" key="2">
    <source>
        <dbReference type="ARBA" id="ARBA00022475"/>
    </source>
</evidence>
<reference evidence="8 9" key="1">
    <citation type="submission" date="2016-10" db="EMBL/GenBank/DDBJ databases">
        <authorList>
            <person name="de Groot N.N."/>
        </authorList>
    </citation>
    <scope>NUCLEOTIDE SEQUENCE [LARGE SCALE GENOMIC DNA]</scope>
    <source>
        <strain evidence="8 9">CGMCC 1.9157</strain>
    </source>
</reference>
<dbReference type="EMBL" id="FOVR01000001">
    <property type="protein sequence ID" value="SFN68031.1"/>
    <property type="molecule type" value="Genomic_DNA"/>
</dbReference>
<evidence type="ECO:0000256" key="1">
    <source>
        <dbReference type="ARBA" id="ARBA00004651"/>
    </source>
</evidence>
<dbReference type="PANTHER" id="PTHR36115">
    <property type="entry name" value="PROLINE-RICH ANTIGEN HOMOLOG-RELATED"/>
    <property type="match status" value="1"/>
</dbReference>
<evidence type="ECO:0000313" key="8">
    <source>
        <dbReference type="EMBL" id="SFN68031.1"/>
    </source>
</evidence>
<dbReference type="RefSeq" id="WP_090068784.1">
    <property type="nucleotide sequence ID" value="NZ_FOVR01000001.1"/>
</dbReference>
<feature type="domain" description="RDD" evidence="7">
    <location>
        <begin position="31"/>
        <end position="153"/>
    </location>
</feature>
<keyword evidence="3 6" id="KW-0812">Transmembrane</keyword>
<keyword evidence="5 6" id="KW-0472">Membrane</keyword>
<comment type="subcellular location">
    <subcellularLocation>
        <location evidence="1">Cell membrane</location>
        <topology evidence="1">Multi-pass membrane protein</topology>
    </subcellularLocation>
</comment>
<evidence type="ECO:0000313" key="9">
    <source>
        <dbReference type="Proteomes" id="UP000199236"/>
    </source>
</evidence>
<gene>
    <name evidence="8" type="ORF">SAMN04488056_101670</name>
</gene>
<evidence type="ECO:0000259" key="7">
    <source>
        <dbReference type="Pfam" id="PF06271"/>
    </source>
</evidence>
<keyword evidence="9" id="KW-1185">Reference proteome</keyword>